<evidence type="ECO:0000313" key="3">
    <source>
        <dbReference type="Proteomes" id="UP000199365"/>
    </source>
</evidence>
<sequence>MPHPSNEGVRSHVPTSRITSSNVIPLPTAAPERVRQSWRGRYPKTVSRLIDLRRRQQLDAQTSAPGEFVLSRRRDGRLEASLNGCFSVSKEKLRSALNAAMRSLDVGAWDALFEEVAE</sequence>
<dbReference type="EMBL" id="FNKX01000002">
    <property type="protein sequence ID" value="SDR52801.1"/>
    <property type="molecule type" value="Genomic_DNA"/>
</dbReference>
<gene>
    <name evidence="2" type="ORF">SAMN05445850_5547</name>
</gene>
<dbReference type="RefSeq" id="WP_143037245.1">
    <property type="nucleotide sequence ID" value="NZ_FNKX01000002.1"/>
</dbReference>
<dbReference type="AlphaFoldDB" id="A0A1H1JS08"/>
<keyword evidence="3" id="KW-1185">Reference proteome</keyword>
<feature type="region of interest" description="Disordered" evidence="1">
    <location>
        <begin position="1"/>
        <end position="20"/>
    </location>
</feature>
<evidence type="ECO:0000256" key="1">
    <source>
        <dbReference type="SAM" id="MobiDB-lite"/>
    </source>
</evidence>
<accession>A0A1H1JS08</accession>
<dbReference type="Proteomes" id="UP000199365">
    <property type="component" value="Unassembled WGS sequence"/>
</dbReference>
<protein>
    <submittedName>
        <fullName evidence="2">Uncharacterized protein</fullName>
    </submittedName>
</protein>
<evidence type="ECO:0000313" key="2">
    <source>
        <dbReference type="EMBL" id="SDR52801.1"/>
    </source>
</evidence>
<organism evidence="2 3">
    <name type="scientific">Paraburkholderia tuberum</name>
    <dbReference type="NCBI Taxonomy" id="157910"/>
    <lineage>
        <taxon>Bacteria</taxon>
        <taxon>Pseudomonadati</taxon>
        <taxon>Pseudomonadota</taxon>
        <taxon>Betaproteobacteria</taxon>
        <taxon>Burkholderiales</taxon>
        <taxon>Burkholderiaceae</taxon>
        <taxon>Paraburkholderia</taxon>
    </lineage>
</organism>
<proteinExistence type="predicted"/>
<dbReference type="STRING" id="157910.SAMN05445850_5547"/>
<name>A0A1H1JS08_9BURK</name>
<reference evidence="3" key="1">
    <citation type="submission" date="2016-10" db="EMBL/GenBank/DDBJ databases">
        <authorList>
            <person name="Varghese N."/>
            <person name="Submissions S."/>
        </authorList>
    </citation>
    <scope>NUCLEOTIDE SEQUENCE [LARGE SCALE GENOMIC DNA]</scope>
    <source>
        <strain evidence="3">DUS833</strain>
    </source>
</reference>